<evidence type="ECO:0000256" key="1">
    <source>
        <dbReference type="SAM" id="Phobius"/>
    </source>
</evidence>
<keyword evidence="2" id="KW-0732">Signal</keyword>
<reference evidence="4 5" key="1">
    <citation type="journal article" date="2019" name="Sci. Data">
        <title>Hybrid genome assembly and annotation of Danionella translucida.</title>
        <authorList>
            <person name="Kadobianskyi M."/>
            <person name="Schulze L."/>
            <person name="Schuelke M."/>
            <person name="Judkewitz B."/>
        </authorList>
    </citation>
    <scope>NUCLEOTIDE SEQUENCE [LARGE SCALE GENOMIC DNA]</scope>
    <source>
        <strain evidence="4 5">Bolton</strain>
    </source>
</reference>
<feature type="chain" id="PRO_5022148458" description="Ig-like domain-containing protein" evidence="2">
    <location>
        <begin position="20"/>
        <end position="941"/>
    </location>
</feature>
<feature type="transmembrane region" description="Helical" evidence="1">
    <location>
        <begin position="848"/>
        <end position="866"/>
    </location>
</feature>
<evidence type="ECO:0000256" key="2">
    <source>
        <dbReference type="SAM" id="SignalP"/>
    </source>
</evidence>
<sequence>MAFKVTTLVLLLHLSGSRTLEEVTVKCTNICALMETNAQLVCHYDFDVKTAYWFTWKQRTNWKDTNEPEDLTLDMDYSGRVNQTFNKESSTLTISDLRGQDSGEYQLIFIMEDGVKRFASAAVNLTATDLQVSPTDPRGNTVKLACDTSCDLTVQPQKFYWRKNGQYMPEEKFYSRFITVPPAGSYSCSLYYLQSSPSACWNVAYPSRRVCALEGSTVEISSSYSHPSGFTVTKTFWHLVQPGDFRNLQEEDRFAGRVEYEENKLRIKELKMDDSGQYQFRIITDKEGKFSGSPGVILTVTDLQVTSHPDATADGKVILSCATRCTLSEKHTFIWYKNGRRVTDGFTKANKLYLDSIGSEEFSCAVEETEGPEENDVLQKSMIFISLLLILALIGVLFFSLYQRRQRKKSQHDDVTKNTVLCGSSRVCDNASQPVQMKDEDVHYSCVDFKPHMNEMPLTPVREQSNSYNVEYASSLMVEPLPVNCRPSVCAEKGSEVRIWCFYSNTNVKSVFWFNQKQSNYWRNKNEPEDLTLDSEYSGRVKFLSGLSGQCPELIISEVTEQDSGEYRLIFIMDDGVKRYASAAVDLTVTDLQVKINPPLGISREDTVVLTCDGSCETGIAYTYWQKDGKLFTFSKSRNITVSITKNPGSYSCYETIKPSLSPSSVCWNVAYSSTRVCSLEGSTVEISSSYSHPSGFTVTNTLWSYGEFRVDEDLREEDRFAGRVEYEENKLRIKELKMDDSGQYQFRIITDKAEGKFSGSPGVILTVTDLQVTSHPDATADGKVILSCATRCTLSEKHTFIWYKNGRRVTEGFTKANKLYLDSINSEELQEFSCVVADEERTALRNAAVVFCVILSLALTGALWYSCRRFTCFKTHSAEMEHVQDDTVYNNISPEMKGDAENQDMHYSTIEFETHPPSTVKQPAPTTETENVCYAAVMVR</sequence>
<protein>
    <recommendedName>
        <fullName evidence="3">Ig-like domain-containing protein</fullName>
    </recommendedName>
</protein>
<feature type="signal peptide" evidence="2">
    <location>
        <begin position="1"/>
        <end position="19"/>
    </location>
</feature>
<feature type="domain" description="Ig-like" evidence="3">
    <location>
        <begin position="762"/>
        <end position="851"/>
    </location>
</feature>
<dbReference type="InterPro" id="IPR013783">
    <property type="entry name" value="Ig-like_fold"/>
</dbReference>
<gene>
    <name evidence="4" type="ORF">DNTS_014274</name>
</gene>
<dbReference type="InterPro" id="IPR003599">
    <property type="entry name" value="Ig_sub"/>
</dbReference>
<feature type="domain" description="Ig-like" evidence="3">
    <location>
        <begin position="294"/>
        <end position="379"/>
    </location>
</feature>
<evidence type="ECO:0000313" key="5">
    <source>
        <dbReference type="Proteomes" id="UP000316079"/>
    </source>
</evidence>
<dbReference type="AlphaFoldDB" id="A0A553R408"/>
<feature type="domain" description="Ig-like" evidence="3">
    <location>
        <begin position="139"/>
        <end position="204"/>
    </location>
</feature>
<keyword evidence="1" id="KW-0472">Membrane</keyword>
<dbReference type="STRING" id="623744.A0A553R408"/>
<comment type="caution">
    <text evidence="4">The sequence shown here is derived from an EMBL/GenBank/DDBJ whole genome shotgun (WGS) entry which is preliminary data.</text>
</comment>
<dbReference type="PANTHER" id="PTHR46013:SF4">
    <property type="entry name" value="B-CELL RECEPTOR CD22-RELATED"/>
    <property type="match status" value="1"/>
</dbReference>
<dbReference type="PROSITE" id="PS50835">
    <property type="entry name" value="IG_LIKE"/>
    <property type="match status" value="4"/>
</dbReference>
<name>A0A553R408_9TELE</name>
<keyword evidence="1" id="KW-0812">Transmembrane</keyword>
<dbReference type="OrthoDB" id="6780341at2759"/>
<dbReference type="PANTHER" id="PTHR46013">
    <property type="entry name" value="VASCULAR CELL ADHESION MOLECULE 1"/>
    <property type="match status" value="1"/>
</dbReference>
<dbReference type="EMBL" id="SRMA01025248">
    <property type="protein sequence ID" value="TRY96916.1"/>
    <property type="molecule type" value="Genomic_DNA"/>
</dbReference>
<dbReference type="SUPFAM" id="SSF48726">
    <property type="entry name" value="Immunoglobulin"/>
    <property type="match status" value="6"/>
</dbReference>
<evidence type="ECO:0000259" key="3">
    <source>
        <dbReference type="PROSITE" id="PS50835"/>
    </source>
</evidence>
<dbReference type="SMART" id="SM00409">
    <property type="entry name" value="IG"/>
    <property type="match status" value="4"/>
</dbReference>
<keyword evidence="5" id="KW-1185">Reference proteome</keyword>
<dbReference type="Proteomes" id="UP000316079">
    <property type="component" value="Unassembled WGS sequence"/>
</dbReference>
<organism evidence="4 5">
    <name type="scientific">Danionella cerebrum</name>
    <dbReference type="NCBI Taxonomy" id="2873325"/>
    <lineage>
        <taxon>Eukaryota</taxon>
        <taxon>Metazoa</taxon>
        <taxon>Chordata</taxon>
        <taxon>Craniata</taxon>
        <taxon>Vertebrata</taxon>
        <taxon>Euteleostomi</taxon>
        <taxon>Actinopterygii</taxon>
        <taxon>Neopterygii</taxon>
        <taxon>Teleostei</taxon>
        <taxon>Ostariophysi</taxon>
        <taxon>Cypriniformes</taxon>
        <taxon>Danionidae</taxon>
        <taxon>Danioninae</taxon>
        <taxon>Danionella</taxon>
    </lineage>
</organism>
<accession>A0A553R408</accession>
<keyword evidence="1" id="KW-1133">Transmembrane helix</keyword>
<dbReference type="InterPro" id="IPR036179">
    <property type="entry name" value="Ig-like_dom_sf"/>
</dbReference>
<dbReference type="InterPro" id="IPR007110">
    <property type="entry name" value="Ig-like_dom"/>
</dbReference>
<proteinExistence type="predicted"/>
<feature type="domain" description="Ig-like" evidence="3">
    <location>
        <begin position="606"/>
        <end position="653"/>
    </location>
</feature>
<feature type="transmembrane region" description="Helical" evidence="1">
    <location>
        <begin position="382"/>
        <end position="402"/>
    </location>
</feature>
<dbReference type="Gene3D" id="2.60.40.10">
    <property type="entry name" value="Immunoglobulins"/>
    <property type="match status" value="6"/>
</dbReference>
<evidence type="ECO:0000313" key="4">
    <source>
        <dbReference type="EMBL" id="TRY96916.1"/>
    </source>
</evidence>